<proteinExistence type="predicted"/>
<dbReference type="AlphaFoldDB" id="I2PWY7"/>
<feature type="chain" id="PRO_5003663489" evidence="1">
    <location>
        <begin position="28"/>
        <end position="116"/>
    </location>
</feature>
<evidence type="ECO:0000313" key="2">
    <source>
        <dbReference type="EMBL" id="EIG52043.1"/>
    </source>
</evidence>
<accession>I2PWY7</accession>
<evidence type="ECO:0000256" key="1">
    <source>
        <dbReference type="SAM" id="SignalP"/>
    </source>
</evidence>
<sequence>MITKSVRRLTIGLGIALVVGSLTFATAGPVRAQAGNGQTGTMTQTVVPAAYGQTGGYGPMGGYGMTGGYGMMGHGSGRAMMRGAANGRSGPMGNWNGQASAQYHGGSHGGHVGGCW</sequence>
<feature type="signal peptide" evidence="1">
    <location>
        <begin position="1"/>
        <end position="27"/>
    </location>
</feature>
<organism evidence="2">
    <name type="scientific">Desulfovibrio sp. U5L</name>
    <dbReference type="NCBI Taxonomy" id="596152"/>
    <lineage>
        <taxon>Bacteria</taxon>
        <taxon>Pseudomonadati</taxon>
        <taxon>Thermodesulfobacteriota</taxon>
        <taxon>Desulfovibrionia</taxon>
        <taxon>Desulfovibrionales</taxon>
        <taxon>Desulfovibrionaceae</taxon>
        <taxon>Desulfovibrio</taxon>
    </lineage>
</organism>
<dbReference type="HOGENOM" id="CLU_2092907_0_0_7"/>
<keyword evidence="1" id="KW-0732">Signal</keyword>
<reference evidence="2" key="1">
    <citation type="submission" date="2011-11" db="EMBL/GenBank/DDBJ databases">
        <title>Improved High-Quality Draft sequence of Desulfovibrio sp. U5L.</title>
        <authorList>
            <consortium name="US DOE Joint Genome Institute"/>
            <person name="Lucas S."/>
            <person name="Han J."/>
            <person name="Lapidus A."/>
            <person name="Cheng J.-F."/>
            <person name="Goodwin L."/>
            <person name="Pitluck S."/>
            <person name="Peters L."/>
            <person name="Ovchinnikova G."/>
            <person name="Held B."/>
            <person name="Detter J.C."/>
            <person name="Han C."/>
            <person name="Tapia R."/>
            <person name="Land M."/>
            <person name="Hauser L."/>
            <person name="Kyrpides N."/>
            <person name="Ivanova N."/>
            <person name="Pagani I."/>
            <person name="Gabster J."/>
            <person name="Walker C."/>
            <person name="Stolyar S."/>
            <person name="Stahl D."/>
            <person name="Arkin A."/>
            <person name="Dehal P."/>
            <person name="Hazen T."/>
            <person name="Woyke T."/>
        </authorList>
    </citation>
    <scope>NUCLEOTIDE SEQUENCE [LARGE SCALE GENOMIC DNA]</scope>
    <source>
        <strain evidence="2">U5L</strain>
    </source>
</reference>
<protein>
    <submittedName>
        <fullName evidence="2">Uncharacterized protein</fullName>
    </submittedName>
</protein>
<name>I2PWY7_9BACT</name>
<gene>
    <name evidence="2" type="ORF">DesU5LDRAFT_0328</name>
</gene>
<dbReference type="STRING" id="596152.DesU5LDRAFT_0328"/>
<dbReference type="EMBL" id="JH600068">
    <property type="protein sequence ID" value="EIG52043.1"/>
    <property type="molecule type" value="Genomic_DNA"/>
</dbReference>